<protein>
    <recommendedName>
        <fullName evidence="3">4a-hydroxytetrahydrobiopterin dehydratase</fullName>
        <ecNumber evidence="3">4.2.1.96</ecNumber>
    </recommendedName>
</protein>
<dbReference type="EMBL" id="CAEZTR010000028">
    <property type="protein sequence ID" value="CAB4573284.1"/>
    <property type="molecule type" value="Genomic_DNA"/>
</dbReference>
<evidence type="ECO:0000256" key="4">
    <source>
        <dbReference type="ARBA" id="ARBA00023239"/>
    </source>
</evidence>
<evidence type="ECO:0000313" key="7">
    <source>
        <dbReference type="EMBL" id="CAB4573284.1"/>
    </source>
</evidence>
<sequence length="98" mass="11006">MSPRDRVLTSEEVADRLATIPEWAMVDGHLHREFTYANFTEAWAFMNRVAPIAEELDHHPNWSNVWNSVVIDITSHDSGGPTERCFALAKGIDGVVSI</sequence>
<dbReference type="EMBL" id="CAEZTG010000046">
    <property type="protein sequence ID" value="CAB4562280.1"/>
    <property type="molecule type" value="Genomic_DNA"/>
</dbReference>
<dbReference type="GO" id="GO:0008124">
    <property type="term" value="F:4-alpha-hydroxytetrahydrobiopterin dehydratase activity"/>
    <property type="evidence" value="ECO:0007669"/>
    <property type="project" value="UniProtKB-EC"/>
</dbReference>
<dbReference type="PANTHER" id="PTHR12599:SF0">
    <property type="entry name" value="PTERIN-4-ALPHA-CARBINOLAMINE DEHYDRATASE"/>
    <property type="match status" value="1"/>
</dbReference>
<reference evidence="5" key="1">
    <citation type="submission" date="2020-05" db="EMBL/GenBank/DDBJ databases">
        <authorList>
            <person name="Chiriac C."/>
            <person name="Salcher M."/>
            <person name="Ghai R."/>
            <person name="Kavagutti S V."/>
        </authorList>
    </citation>
    <scope>NUCLEOTIDE SEQUENCE</scope>
</reference>
<dbReference type="Gene3D" id="3.30.1360.20">
    <property type="entry name" value="Transcriptional coactivator/pterin dehydratase"/>
    <property type="match status" value="1"/>
</dbReference>
<keyword evidence="4" id="KW-0456">Lyase</keyword>
<dbReference type="InterPro" id="IPR036428">
    <property type="entry name" value="PCD_sf"/>
</dbReference>
<comment type="catalytic activity">
    <reaction evidence="1">
        <text>(4aS,6R)-4a-hydroxy-L-erythro-5,6,7,8-tetrahydrobiopterin = (6R)-L-erythro-6,7-dihydrobiopterin + H2O</text>
        <dbReference type="Rhea" id="RHEA:11920"/>
        <dbReference type="ChEBI" id="CHEBI:15377"/>
        <dbReference type="ChEBI" id="CHEBI:15642"/>
        <dbReference type="ChEBI" id="CHEBI:43120"/>
        <dbReference type="EC" id="4.2.1.96"/>
    </reaction>
</comment>
<evidence type="ECO:0000313" key="8">
    <source>
        <dbReference type="EMBL" id="CAB4639363.1"/>
    </source>
</evidence>
<gene>
    <name evidence="5" type="ORF">UFOPK1495_00198</name>
    <name evidence="6" type="ORF">UFOPK1603_00658</name>
    <name evidence="7" type="ORF">UFOPK1711_00652</name>
    <name evidence="8" type="ORF">UFOPK2143_00494</name>
</gene>
<evidence type="ECO:0000313" key="6">
    <source>
        <dbReference type="EMBL" id="CAB4562280.1"/>
    </source>
</evidence>
<evidence type="ECO:0000256" key="2">
    <source>
        <dbReference type="ARBA" id="ARBA00006472"/>
    </source>
</evidence>
<dbReference type="Pfam" id="PF01329">
    <property type="entry name" value="Pterin_4a"/>
    <property type="match status" value="1"/>
</dbReference>
<organism evidence="5">
    <name type="scientific">freshwater metagenome</name>
    <dbReference type="NCBI Taxonomy" id="449393"/>
    <lineage>
        <taxon>unclassified sequences</taxon>
        <taxon>metagenomes</taxon>
        <taxon>ecological metagenomes</taxon>
    </lineage>
</organism>
<proteinExistence type="inferred from homology"/>
<accession>A0A6J6BQ10</accession>
<comment type="similarity">
    <text evidence="2">Belongs to the pterin-4-alpha-carbinolamine dehydratase family.</text>
</comment>
<dbReference type="HAMAP" id="MF_00434">
    <property type="entry name" value="Pterin_4_alpha"/>
    <property type="match status" value="1"/>
</dbReference>
<dbReference type="InterPro" id="IPR001533">
    <property type="entry name" value="Pterin_deHydtase"/>
</dbReference>
<evidence type="ECO:0000256" key="3">
    <source>
        <dbReference type="ARBA" id="ARBA00013252"/>
    </source>
</evidence>
<name>A0A6J6BQ10_9ZZZZ</name>
<dbReference type="EMBL" id="CAEZSU010000012">
    <property type="protein sequence ID" value="CAB4541072.1"/>
    <property type="molecule type" value="Genomic_DNA"/>
</dbReference>
<dbReference type="PANTHER" id="PTHR12599">
    <property type="entry name" value="PTERIN-4-ALPHA-CARBINOLAMINE DEHYDRATASE"/>
    <property type="match status" value="1"/>
</dbReference>
<dbReference type="GO" id="GO:0006729">
    <property type="term" value="P:tetrahydrobiopterin biosynthetic process"/>
    <property type="evidence" value="ECO:0007669"/>
    <property type="project" value="InterPro"/>
</dbReference>
<evidence type="ECO:0000313" key="5">
    <source>
        <dbReference type="EMBL" id="CAB4541072.1"/>
    </source>
</evidence>
<dbReference type="EMBL" id="CAEZVV010000017">
    <property type="protein sequence ID" value="CAB4639363.1"/>
    <property type="molecule type" value="Genomic_DNA"/>
</dbReference>
<dbReference type="SUPFAM" id="SSF55248">
    <property type="entry name" value="PCD-like"/>
    <property type="match status" value="1"/>
</dbReference>
<dbReference type="AlphaFoldDB" id="A0A6J6BQ10"/>
<evidence type="ECO:0000256" key="1">
    <source>
        <dbReference type="ARBA" id="ARBA00001554"/>
    </source>
</evidence>
<dbReference type="NCBIfam" id="NF002017">
    <property type="entry name" value="PRK00823.1-2"/>
    <property type="match status" value="1"/>
</dbReference>
<dbReference type="EC" id="4.2.1.96" evidence="3"/>